<dbReference type="Proteomes" id="UP001239909">
    <property type="component" value="Unassembled WGS sequence"/>
</dbReference>
<feature type="domain" description="SCP2" evidence="1">
    <location>
        <begin position="18"/>
        <end position="95"/>
    </location>
</feature>
<evidence type="ECO:0000313" key="2">
    <source>
        <dbReference type="EMBL" id="GMG83873.1"/>
    </source>
</evidence>
<dbReference type="InterPro" id="IPR036527">
    <property type="entry name" value="SCP2_sterol-bd_dom_sf"/>
</dbReference>
<sequence length="96" mass="10233">MSADFDAAVEKLRGRLAQNPVEGSFKFEIAEEGVIVIRDGAVSTEDGPADVTVRADMDTFKEMFGGELSPAAAFMTGRVDVEGDMSAAMRLSTLVE</sequence>
<dbReference type="InterPro" id="IPR003033">
    <property type="entry name" value="SCP2_sterol-bd_dom"/>
</dbReference>
<evidence type="ECO:0000313" key="3">
    <source>
        <dbReference type="Proteomes" id="UP001239909"/>
    </source>
</evidence>
<dbReference type="RefSeq" id="WP_285672701.1">
    <property type="nucleotide sequence ID" value="NZ_BSYI01000025.1"/>
</dbReference>
<comment type="caution">
    <text evidence="2">The sequence shown here is derived from an EMBL/GenBank/DDBJ whole genome shotgun (WGS) entry which is preliminary data.</text>
</comment>
<reference evidence="2 3" key="1">
    <citation type="submission" date="2023-04" db="EMBL/GenBank/DDBJ databases">
        <title>Marinoamorphus aggregata gen. nov., sp. Nov., isolate from tissue of brittle star Ophioplocus japonicus.</title>
        <authorList>
            <person name="Kawano K."/>
            <person name="Sawayama S."/>
            <person name="Nakagawa S."/>
        </authorList>
    </citation>
    <scope>NUCLEOTIDE SEQUENCE [LARGE SCALE GENOMIC DNA]</scope>
    <source>
        <strain evidence="2 3">NKW23</strain>
    </source>
</reference>
<dbReference type="SUPFAM" id="SSF55718">
    <property type="entry name" value="SCP-like"/>
    <property type="match status" value="1"/>
</dbReference>
<gene>
    <name evidence="2" type="ORF">LNKW23_30870</name>
</gene>
<accession>A0ABQ6LR53</accession>
<name>A0ABQ6LR53_9RHOB</name>
<protein>
    <submittedName>
        <fullName evidence="2">SCP2 sterol-binding domain-containing protein</fullName>
    </submittedName>
</protein>
<dbReference type="Pfam" id="PF02036">
    <property type="entry name" value="SCP2"/>
    <property type="match status" value="1"/>
</dbReference>
<organism evidence="2 3">
    <name type="scientific">Paralimibaculum aggregatum</name>
    <dbReference type="NCBI Taxonomy" id="3036245"/>
    <lineage>
        <taxon>Bacteria</taxon>
        <taxon>Pseudomonadati</taxon>
        <taxon>Pseudomonadota</taxon>
        <taxon>Alphaproteobacteria</taxon>
        <taxon>Rhodobacterales</taxon>
        <taxon>Paracoccaceae</taxon>
        <taxon>Paralimibaculum</taxon>
    </lineage>
</organism>
<keyword evidence="3" id="KW-1185">Reference proteome</keyword>
<proteinExistence type="predicted"/>
<dbReference type="Gene3D" id="3.30.1050.10">
    <property type="entry name" value="SCP2 sterol-binding domain"/>
    <property type="match status" value="1"/>
</dbReference>
<evidence type="ECO:0000259" key="1">
    <source>
        <dbReference type="Pfam" id="PF02036"/>
    </source>
</evidence>
<dbReference type="EMBL" id="BSYI01000025">
    <property type="protein sequence ID" value="GMG83873.1"/>
    <property type="molecule type" value="Genomic_DNA"/>
</dbReference>